<gene>
    <name evidence="1" type="ORF">CWE09_05015</name>
</gene>
<keyword evidence="2" id="KW-1185">Reference proteome</keyword>
<organism evidence="1 2">
    <name type="scientific">Aliidiomarina minuta</name>
    <dbReference type="NCBI Taxonomy" id="880057"/>
    <lineage>
        <taxon>Bacteria</taxon>
        <taxon>Pseudomonadati</taxon>
        <taxon>Pseudomonadota</taxon>
        <taxon>Gammaproteobacteria</taxon>
        <taxon>Alteromonadales</taxon>
        <taxon>Idiomarinaceae</taxon>
        <taxon>Aliidiomarina</taxon>
    </lineage>
</organism>
<sequence>MDGQQSDINMLLGFQENSRGWYFRAGSEQLYMKKPPKAYNLIINLDGRGQAFVSDFSQKPVTHFQINIEDYEIELFQASDIAYGMRLRINDRQFLFDSAHPRIRFELSEEGLGHVIAESTLRDLSIRRAN</sequence>
<proteinExistence type="predicted"/>
<comment type="caution">
    <text evidence="1">The sequence shown here is derived from an EMBL/GenBank/DDBJ whole genome shotgun (WGS) entry which is preliminary data.</text>
</comment>
<dbReference type="AlphaFoldDB" id="A0A432W920"/>
<name>A0A432W920_9GAMM</name>
<protein>
    <submittedName>
        <fullName evidence="1">Uncharacterized protein</fullName>
    </submittedName>
</protein>
<dbReference type="EMBL" id="PIPL01000001">
    <property type="protein sequence ID" value="RUO26088.1"/>
    <property type="molecule type" value="Genomic_DNA"/>
</dbReference>
<reference evidence="1 2" key="1">
    <citation type="journal article" date="2011" name="Front. Microbiol.">
        <title>Genomic signatures of strain selection and enhancement in Bacillus atrophaeus var. globigii, a historical biowarfare simulant.</title>
        <authorList>
            <person name="Gibbons H.S."/>
            <person name="Broomall S.M."/>
            <person name="McNew L.A."/>
            <person name="Daligault H."/>
            <person name="Chapman C."/>
            <person name="Bruce D."/>
            <person name="Karavis M."/>
            <person name="Krepps M."/>
            <person name="McGregor P.A."/>
            <person name="Hong C."/>
            <person name="Park K.H."/>
            <person name="Akmal A."/>
            <person name="Feldman A."/>
            <person name="Lin J.S."/>
            <person name="Chang W.E."/>
            <person name="Higgs B.W."/>
            <person name="Demirev P."/>
            <person name="Lindquist J."/>
            <person name="Liem A."/>
            <person name="Fochler E."/>
            <person name="Read T.D."/>
            <person name="Tapia R."/>
            <person name="Johnson S."/>
            <person name="Bishop-Lilly K.A."/>
            <person name="Detter C."/>
            <person name="Han C."/>
            <person name="Sozhamannan S."/>
            <person name="Rosenzweig C.N."/>
            <person name="Skowronski E.W."/>
        </authorList>
    </citation>
    <scope>NUCLEOTIDE SEQUENCE [LARGE SCALE GENOMIC DNA]</scope>
    <source>
        <strain evidence="1 2">MLST1</strain>
    </source>
</reference>
<dbReference type="Proteomes" id="UP000288293">
    <property type="component" value="Unassembled WGS sequence"/>
</dbReference>
<evidence type="ECO:0000313" key="1">
    <source>
        <dbReference type="EMBL" id="RUO26088.1"/>
    </source>
</evidence>
<evidence type="ECO:0000313" key="2">
    <source>
        <dbReference type="Proteomes" id="UP000288293"/>
    </source>
</evidence>
<accession>A0A432W920</accession>